<evidence type="ECO:0000256" key="2">
    <source>
        <dbReference type="ARBA" id="ARBA00012759"/>
    </source>
</evidence>
<dbReference type="PANTHER" id="PTHR13367:SF34">
    <property type="match status" value="1"/>
</dbReference>
<evidence type="ECO:0000259" key="7">
    <source>
        <dbReference type="Pfam" id="PF12359"/>
    </source>
</evidence>
<evidence type="ECO:0000256" key="5">
    <source>
        <dbReference type="ARBA" id="ARBA00022801"/>
    </source>
</evidence>
<feature type="domain" description="DUF3645" evidence="7">
    <location>
        <begin position="156"/>
        <end position="191"/>
    </location>
</feature>
<evidence type="ECO:0000256" key="1">
    <source>
        <dbReference type="ARBA" id="ARBA00000707"/>
    </source>
</evidence>
<sequence length="389" mass="43760">MGSQWSLELSPQRWVWVLTQQMIDLVKWYALAAKEKLPQAIEVDEQCPGSFPRTRMLHKNAALELFKRIADHICESGIDLLPFSRQPEVTRRAIRAYTLKIDLSDPEITAVEDDGAASFWIDSTRDPLLLLRGLLAGGVLESCFSQKRWRVNYGPDHTRNPPTKLSVPYRAKDNPAPRSEFSHPDVVIVLTCLSYYYNGLSDDDLFLAFHHLVTSDQADTEYERWVDDAPGLAHAYRHLVGINLEDRHHCLQHIFPSLRLSKRAVDYFLAHLVFPKEMKEFPSKLSASGWDIGDTTGHPTVGFSGTNDSRVTLPLTITQLDLAEQNHTNALILEYLLQPENSVAFVPARNELSSLDAQVILHMVMGLDPPTQVILDVGAQILVDQSGGC</sequence>
<proteinExistence type="predicted"/>
<comment type="catalytic activity">
    <reaction evidence="1">
        <text>Thiol-dependent hydrolysis of ester, thioester, amide, peptide and isopeptide bonds formed by the C-terminal Gly of ubiquitin (a 76-residue protein attached to proteins as an intracellular targeting signal).</text>
        <dbReference type="EC" id="3.4.19.12"/>
    </reaction>
</comment>
<evidence type="ECO:0000313" key="8">
    <source>
        <dbReference type="EMBL" id="KAL2814860.1"/>
    </source>
</evidence>
<keyword evidence="4" id="KW-0833">Ubl conjugation pathway</keyword>
<evidence type="ECO:0000256" key="3">
    <source>
        <dbReference type="ARBA" id="ARBA00022670"/>
    </source>
</evidence>
<dbReference type="InterPro" id="IPR022105">
    <property type="entry name" value="DUF3645"/>
</dbReference>
<keyword evidence="9" id="KW-1185">Reference proteome</keyword>
<keyword evidence="5" id="KW-0378">Hydrolase</keyword>
<dbReference type="EMBL" id="JBFXLS010000119">
    <property type="protein sequence ID" value="KAL2814860.1"/>
    <property type="molecule type" value="Genomic_DNA"/>
</dbReference>
<reference evidence="8 9" key="1">
    <citation type="submission" date="2024-07" db="EMBL/GenBank/DDBJ databases">
        <title>Section-level genome sequencing and comparative genomics of Aspergillus sections Usti and Cavernicolus.</title>
        <authorList>
            <consortium name="Lawrence Berkeley National Laboratory"/>
            <person name="Nybo J.L."/>
            <person name="Vesth T.C."/>
            <person name="Theobald S."/>
            <person name="Frisvad J.C."/>
            <person name="Larsen T.O."/>
            <person name="Kjaerboelling I."/>
            <person name="Rothschild-Mancinelli K."/>
            <person name="Lyhne E.K."/>
            <person name="Kogle M.E."/>
            <person name="Barry K."/>
            <person name="Clum A."/>
            <person name="Na H."/>
            <person name="Ledsgaard L."/>
            <person name="Lin J."/>
            <person name="Lipzen A."/>
            <person name="Kuo A."/>
            <person name="Riley R."/>
            <person name="Mondo S."/>
            <person name="LaButti K."/>
            <person name="Haridas S."/>
            <person name="Pangalinan J."/>
            <person name="Salamov A.A."/>
            <person name="Simmons B.A."/>
            <person name="Magnuson J.K."/>
            <person name="Chen J."/>
            <person name="Drula E."/>
            <person name="Henrissat B."/>
            <person name="Wiebenga A."/>
            <person name="Lubbers R.J."/>
            <person name="Gomes A.C."/>
            <person name="Makela M.R."/>
            <person name="Stajich J."/>
            <person name="Grigoriev I.V."/>
            <person name="Mortensen U.H."/>
            <person name="De vries R.P."/>
            <person name="Baker S.E."/>
            <person name="Andersen M.R."/>
        </authorList>
    </citation>
    <scope>NUCLEOTIDE SEQUENCE [LARGE SCALE GENOMIC DNA]</scope>
    <source>
        <strain evidence="8 9">CBS 600.67</strain>
    </source>
</reference>
<dbReference type="EC" id="3.4.19.12" evidence="2"/>
<gene>
    <name evidence="8" type="ORF">BDW59DRAFT_167000</name>
</gene>
<dbReference type="Proteomes" id="UP001610335">
    <property type="component" value="Unassembled WGS sequence"/>
</dbReference>
<comment type="caution">
    <text evidence="8">The sequence shown here is derived from an EMBL/GenBank/DDBJ whole genome shotgun (WGS) entry which is preliminary data.</text>
</comment>
<evidence type="ECO:0000256" key="6">
    <source>
        <dbReference type="ARBA" id="ARBA00022807"/>
    </source>
</evidence>
<name>A0ABR4HHQ8_9EURO</name>
<organism evidence="8 9">
    <name type="scientific">Aspergillus cavernicola</name>
    <dbReference type="NCBI Taxonomy" id="176166"/>
    <lineage>
        <taxon>Eukaryota</taxon>
        <taxon>Fungi</taxon>
        <taxon>Dikarya</taxon>
        <taxon>Ascomycota</taxon>
        <taxon>Pezizomycotina</taxon>
        <taxon>Eurotiomycetes</taxon>
        <taxon>Eurotiomycetidae</taxon>
        <taxon>Eurotiales</taxon>
        <taxon>Aspergillaceae</taxon>
        <taxon>Aspergillus</taxon>
        <taxon>Aspergillus subgen. Nidulantes</taxon>
    </lineage>
</organism>
<dbReference type="PANTHER" id="PTHR13367">
    <property type="entry name" value="UBIQUITIN THIOESTERASE"/>
    <property type="match status" value="1"/>
</dbReference>
<evidence type="ECO:0000313" key="9">
    <source>
        <dbReference type="Proteomes" id="UP001610335"/>
    </source>
</evidence>
<accession>A0ABR4HHQ8</accession>
<keyword evidence="6" id="KW-0788">Thiol protease</keyword>
<dbReference type="Pfam" id="PF12359">
    <property type="entry name" value="DUF3645"/>
    <property type="match status" value="1"/>
</dbReference>
<dbReference type="InterPro" id="IPR051346">
    <property type="entry name" value="OTU_Deubiquitinase"/>
</dbReference>
<protein>
    <recommendedName>
        <fullName evidence="2">ubiquitinyl hydrolase 1</fullName>
        <ecNumber evidence="2">3.4.19.12</ecNumber>
    </recommendedName>
</protein>
<evidence type="ECO:0000256" key="4">
    <source>
        <dbReference type="ARBA" id="ARBA00022786"/>
    </source>
</evidence>
<keyword evidence="3" id="KW-0645">Protease</keyword>